<dbReference type="Gene3D" id="3.30.559.10">
    <property type="entry name" value="Chloramphenicol acetyltransferase-like domain"/>
    <property type="match status" value="2"/>
</dbReference>
<dbReference type="PANTHER" id="PTHR31642:SF310">
    <property type="entry name" value="FATTY ALCOHOL:CAFFEOYL-COA ACYLTRANSFERASE"/>
    <property type="match status" value="1"/>
</dbReference>
<comment type="caution">
    <text evidence="3">The sequence shown here is derived from an EMBL/GenBank/DDBJ whole genome shotgun (WGS) entry which is preliminary data.</text>
</comment>
<dbReference type="OrthoDB" id="5481750at2"/>
<dbReference type="RefSeq" id="WP_097941835.1">
    <property type="nucleotide sequence ID" value="NZ_BLKS01000001.1"/>
</dbReference>
<reference evidence="3 4" key="1">
    <citation type="submission" date="2017-10" db="EMBL/GenBank/DDBJ databases">
        <title>The new phylogeny of genus Mycobacterium.</title>
        <authorList>
            <person name="Tortoli E."/>
            <person name="Trovato A."/>
            <person name="Cirillo D.M."/>
        </authorList>
    </citation>
    <scope>NUCLEOTIDE SEQUENCE [LARGE SCALE GENOMIC DNA]</scope>
    <source>
        <strain evidence="3 4">CCUG37673</strain>
    </source>
</reference>
<keyword evidence="4" id="KW-1185">Reference proteome</keyword>
<sequence>MSTQLIKPEHAQRREIRCNAADAMVANLAVHFIFFFERRLDTTALARSLAHALDYFPLFAGRMAVNAGAMRIRCAGQGVPFTCARSEGTLQQAARSVADDRGQWLVDAVNAVASRWGWGPLCKVRVTHLADDSTAIAFSWHHAIGDMQTAMLFMNAWVAAAEGKPIAEPLLVDDRAAYLDAHLPAVGSCEPGVRCLGPAELARSVLYLAKDARRQRTLSVYFGEEEIKRMRDTYGSRMRLSSNAVVCAHVCEALMQADPAVDHRRLAIVVNTRNRCGLDPMLVGNVVTTLNVDLQRGQDARSTAERIRRSVNGFAEHCDMRVNQQFLDRAGLLGDVRCVSTAFNPARWNPLITNLSGFGVYRIHFEDTFVSYCTLLMKFPVAGLGALVDGVDGRGMLFQIALPPREFQALCTPAVSEHMHRFRCADDDIPQLHRVLHG</sequence>
<evidence type="ECO:0008006" key="6">
    <source>
        <dbReference type="Google" id="ProtNLM"/>
    </source>
</evidence>
<dbReference type="InterPro" id="IPR023213">
    <property type="entry name" value="CAT-like_dom_sf"/>
</dbReference>
<name>A0A2A7MXZ6_MYCAG</name>
<reference evidence="2" key="3">
    <citation type="submission" date="2020-02" db="EMBL/GenBank/DDBJ databases">
        <authorList>
            <person name="Matsumoto Y."/>
            <person name="Motooka D."/>
            <person name="Nakamura S."/>
        </authorList>
    </citation>
    <scope>NUCLEOTIDE SEQUENCE</scope>
    <source>
        <strain evidence="2">JCM 6377</strain>
    </source>
</reference>
<dbReference type="AlphaFoldDB" id="A0A2A7MXZ6"/>
<evidence type="ECO:0000313" key="2">
    <source>
        <dbReference type="EMBL" id="GFG54338.1"/>
    </source>
</evidence>
<dbReference type="GO" id="GO:0016747">
    <property type="term" value="F:acyltransferase activity, transferring groups other than amino-acyl groups"/>
    <property type="evidence" value="ECO:0007669"/>
    <property type="project" value="TreeGrafter"/>
</dbReference>
<protein>
    <recommendedName>
        <fullName evidence="6">Acyltransferase</fullName>
    </recommendedName>
</protein>
<dbReference type="InterPro" id="IPR050317">
    <property type="entry name" value="Plant_Fungal_Acyltransferase"/>
</dbReference>
<organism evidence="3 4">
    <name type="scientific">Mycolicibacterium agri</name>
    <name type="common">Mycobacterium agri</name>
    <dbReference type="NCBI Taxonomy" id="36811"/>
    <lineage>
        <taxon>Bacteria</taxon>
        <taxon>Bacillati</taxon>
        <taxon>Actinomycetota</taxon>
        <taxon>Actinomycetes</taxon>
        <taxon>Mycobacteriales</taxon>
        <taxon>Mycobacteriaceae</taxon>
        <taxon>Mycolicibacterium</taxon>
    </lineage>
</organism>
<evidence type="ECO:0000313" key="4">
    <source>
        <dbReference type="Proteomes" id="UP000220914"/>
    </source>
</evidence>
<dbReference type="PANTHER" id="PTHR31642">
    <property type="entry name" value="TRICHOTHECENE 3-O-ACETYLTRANSFERASE"/>
    <property type="match status" value="1"/>
</dbReference>
<gene>
    <name evidence="3" type="ORF">CQY20_20035</name>
    <name evidence="2" type="ORF">MAGR_57790</name>
</gene>
<proteinExistence type="predicted"/>
<evidence type="ECO:0000313" key="5">
    <source>
        <dbReference type="Proteomes" id="UP000465302"/>
    </source>
</evidence>
<dbReference type="Proteomes" id="UP000465302">
    <property type="component" value="Unassembled WGS sequence"/>
</dbReference>
<dbReference type="EMBL" id="BLKS01000001">
    <property type="protein sequence ID" value="GFG54338.1"/>
    <property type="molecule type" value="Genomic_DNA"/>
</dbReference>
<dbReference type="Pfam" id="PF02458">
    <property type="entry name" value="Transferase"/>
    <property type="match status" value="1"/>
</dbReference>
<dbReference type="Proteomes" id="UP000220914">
    <property type="component" value="Unassembled WGS sequence"/>
</dbReference>
<keyword evidence="1" id="KW-0808">Transferase</keyword>
<dbReference type="SUPFAM" id="SSF52777">
    <property type="entry name" value="CoA-dependent acyltransferases"/>
    <property type="match status" value="1"/>
</dbReference>
<accession>A0A2A7MXZ6</accession>
<dbReference type="EMBL" id="PDCP01000038">
    <property type="protein sequence ID" value="PEG36028.1"/>
    <property type="molecule type" value="Genomic_DNA"/>
</dbReference>
<evidence type="ECO:0000256" key="1">
    <source>
        <dbReference type="ARBA" id="ARBA00022679"/>
    </source>
</evidence>
<evidence type="ECO:0000313" key="3">
    <source>
        <dbReference type="EMBL" id="PEG36028.1"/>
    </source>
</evidence>
<reference evidence="2 5" key="2">
    <citation type="journal article" date="2019" name="Emerg. Microbes Infect.">
        <title>Comprehensive subspecies identification of 175 nontuberculous mycobacteria species based on 7547 genomic profiles.</title>
        <authorList>
            <person name="Matsumoto Y."/>
            <person name="Kinjo T."/>
            <person name="Motooka D."/>
            <person name="Nabeya D."/>
            <person name="Jung N."/>
            <person name="Uechi K."/>
            <person name="Horii T."/>
            <person name="Iida T."/>
            <person name="Fujita J."/>
            <person name="Nakamura S."/>
        </authorList>
    </citation>
    <scope>NUCLEOTIDE SEQUENCE [LARGE SCALE GENOMIC DNA]</scope>
    <source>
        <strain evidence="2 5">JCM 6377</strain>
    </source>
</reference>